<dbReference type="EMBL" id="FLRB01000015">
    <property type="protein sequence ID" value="SBT22103.1"/>
    <property type="molecule type" value="Genomic_DNA"/>
</dbReference>
<dbReference type="Pfam" id="PF00156">
    <property type="entry name" value="Pribosyltran"/>
    <property type="match status" value="1"/>
</dbReference>
<gene>
    <name evidence="2" type="primary">pyrR</name>
    <name evidence="2" type="ORF">MGA5115_01032</name>
    <name evidence="3" type="ORF">MGA5116_02716</name>
</gene>
<dbReference type="Proteomes" id="UP000092871">
    <property type="component" value="Unassembled WGS sequence"/>
</dbReference>
<dbReference type="AlphaFoldDB" id="A0A1C3JP38"/>
<dbReference type="SUPFAM" id="SSF53271">
    <property type="entry name" value="PRTase-like"/>
    <property type="match status" value="1"/>
</dbReference>
<name>A0A1C3JP38_9GAMM</name>
<feature type="domain" description="Phosphoribosyltransferase" evidence="1">
    <location>
        <begin position="18"/>
        <end position="137"/>
    </location>
</feature>
<evidence type="ECO:0000313" key="3">
    <source>
        <dbReference type="EMBL" id="SBT22103.1"/>
    </source>
</evidence>
<accession>A0A1C3JP38</accession>
<dbReference type="RefSeq" id="WP_067032907.1">
    <property type="nucleotide sequence ID" value="NZ_FLRA01000005.1"/>
</dbReference>
<evidence type="ECO:0000313" key="2">
    <source>
        <dbReference type="EMBL" id="SBT16946.1"/>
    </source>
</evidence>
<dbReference type="CDD" id="cd06223">
    <property type="entry name" value="PRTases_typeI"/>
    <property type="match status" value="1"/>
</dbReference>
<organism evidence="2 5">
    <name type="scientific">Marinomonas gallaica</name>
    <dbReference type="NCBI Taxonomy" id="1806667"/>
    <lineage>
        <taxon>Bacteria</taxon>
        <taxon>Pseudomonadati</taxon>
        <taxon>Pseudomonadota</taxon>
        <taxon>Gammaproteobacteria</taxon>
        <taxon>Oceanospirillales</taxon>
        <taxon>Oceanospirillaceae</taxon>
        <taxon>Marinomonas</taxon>
    </lineage>
</organism>
<dbReference type="Proteomes" id="UP000092840">
    <property type="component" value="Unassembled WGS sequence"/>
</dbReference>
<proteinExistence type="predicted"/>
<dbReference type="NCBIfam" id="NF003545">
    <property type="entry name" value="PRK05205.1-1"/>
    <property type="match status" value="1"/>
</dbReference>
<dbReference type="PANTHER" id="PTHR11608">
    <property type="entry name" value="BIFUNCTIONAL PROTEIN PYRR"/>
    <property type="match status" value="1"/>
</dbReference>
<keyword evidence="4" id="KW-1185">Reference proteome</keyword>
<reference evidence="3 4" key="1">
    <citation type="submission" date="2016-06" db="EMBL/GenBank/DDBJ databases">
        <authorList>
            <person name="Rodrigo-Torres L."/>
            <person name="Arahal D.R."/>
        </authorList>
    </citation>
    <scope>NUCLEOTIDE SEQUENCE [LARGE SCALE GENOMIC DNA]</scope>
    <source>
        <strain evidence="3 4">CECT 5116</strain>
    </source>
</reference>
<protein>
    <submittedName>
        <fullName evidence="2">Bifunctional protein PyrR</fullName>
    </submittedName>
</protein>
<evidence type="ECO:0000313" key="4">
    <source>
        <dbReference type="Proteomes" id="UP000092840"/>
    </source>
</evidence>
<evidence type="ECO:0000259" key="1">
    <source>
        <dbReference type="Pfam" id="PF00156"/>
    </source>
</evidence>
<dbReference type="InterPro" id="IPR000836">
    <property type="entry name" value="PRTase_dom"/>
</dbReference>
<dbReference type="OrthoDB" id="9802227at2"/>
<dbReference type="Gene3D" id="3.40.50.2020">
    <property type="match status" value="1"/>
</dbReference>
<dbReference type="InterPro" id="IPR050137">
    <property type="entry name" value="PyrR_bifunctional"/>
</dbReference>
<evidence type="ECO:0000313" key="5">
    <source>
        <dbReference type="Proteomes" id="UP000092871"/>
    </source>
</evidence>
<dbReference type="EMBL" id="FLRA01000005">
    <property type="protein sequence ID" value="SBT16946.1"/>
    <property type="molecule type" value="Genomic_DNA"/>
</dbReference>
<dbReference type="InterPro" id="IPR029057">
    <property type="entry name" value="PRTase-like"/>
</dbReference>
<dbReference type="PANTHER" id="PTHR11608:SF0">
    <property type="entry name" value="BIFUNCTIONAL PROTEIN PYRR"/>
    <property type="match status" value="1"/>
</dbReference>
<reference evidence="2 5" key="2">
    <citation type="submission" date="2016-06" db="EMBL/GenBank/DDBJ databases">
        <authorList>
            <person name="Kjaerup R.B."/>
            <person name="Dalgaard T.S."/>
            <person name="Juul-Madsen H.R."/>
        </authorList>
    </citation>
    <scope>NUCLEOTIDE SEQUENCE [LARGE SCALE GENOMIC DNA]</scope>
    <source>
        <strain evidence="2 5">CECT 5115</strain>
    </source>
</reference>
<sequence>MTLDLDKALNSMKQQLADYCRQQNLENPIVVGIHSGGVWVANEILNAVPTNEELATLDITFYRDDFTRAGLHPQVGHTNLPAIEDRHVILVDDVLMSGRTIRAAMNEIFDFGRPASITLAILFDLNSRELPIRADIVGEKLTLTENQRIKLSGPTPLSVSVMETH</sequence>